<sequence>MSNLALRESAAATWIASRLALFYSISKEKKLSRPSRIEMKMNEKKQLQSCCSQWYSLTTKWQEKNNQSFTIANQVVNLKLQLIRDRPASHVATEVTNMKISVQDNHQMLVEALNELGDIYRNFERLTSNFQAIRDLYVQKQQENVIICKTWTTNHFCMATYMS</sequence>
<dbReference type="HOGENOM" id="CLU_1629200_0_0_1"/>
<name>B3RJZ2_TRIAD</name>
<dbReference type="InterPro" id="IPR023250">
    <property type="entry name" value="Cyclin-dep_Kinase_2_interact"/>
</dbReference>
<dbReference type="InParanoid" id="B3RJZ2"/>
<evidence type="ECO:0000313" key="1">
    <source>
        <dbReference type="EMBL" id="EDV29868.1"/>
    </source>
</evidence>
<dbReference type="PhylomeDB" id="B3RJZ2"/>
<proteinExistence type="predicted"/>
<dbReference type="CTD" id="6750284"/>
<keyword evidence="2" id="KW-1185">Reference proteome</keyword>
<dbReference type="KEGG" id="tad:TRIADDRAFT_52727"/>
<evidence type="ECO:0000313" key="2">
    <source>
        <dbReference type="Proteomes" id="UP000009022"/>
    </source>
</evidence>
<protein>
    <submittedName>
        <fullName evidence="1">Uncharacterized protein</fullName>
    </submittedName>
</protein>
<reference evidence="1 2" key="1">
    <citation type="journal article" date="2008" name="Nature">
        <title>The Trichoplax genome and the nature of placozoans.</title>
        <authorList>
            <person name="Srivastava M."/>
            <person name="Begovic E."/>
            <person name="Chapman J."/>
            <person name="Putnam N.H."/>
            <person name="Hellsten U."/>
            <person name="Kawashima T."/>
            <person name="Kuo A."/>
            <person name="Mitros T."/>
            <person name="Salamov A."/>
            <person name="Carpenter M.L."/>
            <person name="Signorovitch A.Y."/>
            <person name="Moreno M.A."/>
            <person name="Kamm K."/>
            <person name="Grimwood J."/>
            <person name="Schmutz J."/>
            <person name="Shapiro H."/>
            <person name="Grigoriev I.V."/>
            <person name="Buss L.W."/>
            <person name="Schierwater B."/>
            <person name="Dellaporta S.L."/>
            <person name="Rokhsar D.S."/>
        </authorList>
    </citation>
    <scope>NUCLEOTIDE SEQUENCE [LARGE SCALE GENOMIC DNA]</scope>
    <source>
        <strain evidence="1 2">Grell-BS-1999</strain>
    </source>
</reference>
<dbReference type="PRINTS" id="PR02040">
    <property type="entry name" value="CDK2IP"/>
</dbReference>
<dbReference type="Proteomes" id="UP000009022">
    <property type="component" value="Unassembled WGS sequence"/>
</dbReference>
<dbReference type="AlphaFoldDB" id="B3RJZ2"/>
<dbReference type="RefSeq" id="XP_002109070.1">
    <property type="nucleotide sequence ID" value="XM_002109034.1"/>
</dbReference>
<dbReference type="GeneID" id="6750284"/>
<dbReference type="EMBL" id="DS985241">
    <property type="protein sequence ID" value="EDV29868.1"/>
    <property type="molecule type" value="Genomic_DNA"/>
</dbReference>
<dbReference type="OrthoDB" id="17066at2759"/>
<gene>
    <name evidence="1" type="ORF">TRIADDRAFT_52727</name>
</gene>
<accession>B3RJZ2</accession>
<organism evidence="1 2">
    <name type="scientific">Trichoplax adhaerens</name>
    <name type="common">Trichoplax reptans</name>
    <dbReference type="NCBI Taxonomy" id="10228"/>
    <lineage>
        <taxon>Eukaryota</taxon>
        <taxon>Metazoa</taxon>
        <taxon>Placozoa</taxon>
        <taxon>Uniplacotomia</taxon>
        <taxon>Trichoplacea</taxon>
        <taxon>Trichoplacidae</taxon>
        <taxon>Trichoplax</taxon>
    </lineage>
</organism>